<dbReference type="EMBL" id="VNJK01000001">
    <property type="protein sequence ID" value="TVX93056.1"/>
    <property type="molecule type" value="Genomic_DNA"/>
</dbReference>
<reference evidence="1 2" key="1">
    <citation type="submission" date="2019-07" db="EMBL/GenBank/DDBJ databases">
        <authorList>
            <person name="Kim J."/>
        </authorList>
    </citation>
    <scope>NUCLEOTIDE SEQUENCE [LARGE SCALE GENOMIC DNA]</scope>
    <source>
        <strain evidence="1 2">N4</strain>
    </source>
</reference>
<dbReference type="InterPro" id="IPR006521">
    <property type="entry name" value="Tail_protein_I"/>
</dbReference>
<proteinExistence type="predicted"/>
<comment type="caution">
    <text evidence="1">The sequence shown here is derived from an EMBL/GenBank/DDBJ whole genome shotgun (WGS) entry which is preliminary data.</text>
</comment>
<dbReference type="Proteomes" id="UP000318102">
    <property type="component" value="Unassembled WGS sequence"/>
</dbReference>
<accession>A0A559IZK0</accession>
<keyword evidence="2" id="KW-1185">Reference proteome</keyword>
<organism evidence="1 2">
    <name type="scientific">Paenibacillus agilis</name>
    <dbReference type="NCBI Taxonomy" id="3020863"/>
    <lineage>
        <taxon>Bacteria</taxon>
        <taxon>Bacillati</taxon>
        <taxon>Bacillota</taxon>
        <taxon>Bacilli</taxon>
        <taxon>Bacillales</taxon>
        <taxon>Paenibacillaceae</taxon>
        <taxon>Paenibacillus</taxon>
    </lineage>
</organism>
<sequence>MTELINLSLLDILPHSLRGDDSVVAAAKAIDKELQGITEMVQRLSIFKHSDQWTNDETNELAWQFHVDFYDPSLPLPQRRELVRNAIKWHRQKGTPVAVEELVVTLFGDGKVEEWFEYGGQPHHFRVVTNNPGVTAERAQDFIDAVDSVKRASAKLERVIINQTESMQIMYAAVLHMGEKMTVEMVR</sequence>
<dbReference type="Pfam" id="PF09684">
    <property type="entry name" value="Tail_P2_I"/>
    <property type="match status" value="1"/>
</dbReference>
<evidence type="ECO:0000313" key="1">
    <source>
        <dbReference type="EMBL" id="TVX93056.1"/>
    </source>
</evidence>
<gene>
    <name evidence="1" type="ORF">FPZ44_08275</name>
</gene>
<dbReference type="NCBIfam" id="TIGR01634">
    <property type="entry name" value="tail_P2_I"/>
    <property type="match status" value="1"/>
</dbReference>
<name>A0A559IZK0_9BACL</name>
<dbReference type="OrthoDB" id="90759at2"/>
<protein>
    <submittedName>
        <fullName evidence="1">Phage tail protein I</fullName>
    </submittedName>
</protein>
<dbReference type="RefSeq" id="WP_144989166.1">
    <property type="nucleotide sequence ID" value="NZ_VNJK01000001.1"/>
</dbReference>
<evidence type="ECO:0000313" key="2">
    <source>
        <dbReference type="Proteomes" id="UP000318102"/>
    </source>
</evidence>
<dbReference type="AlphaFoldDB" id="A0A559IZK0"/>